<keyword evidence="2" id="KW-1185">Reference proteome</keyword>
<name>A0AAJ6QUD4_9ACAR</name>
<sequence length="315" mass="36731">MADLESLPPPAEEVLPVRPKSVAAEGGSPDAAGGDTEGARDVQRRSQPKRRPRPREDGQEREQPQSNGDRSRRAANPRGQVRRERNPERANRKLPDDIAATRELRHRLVEELGREGLNPFNNYLKNQVELAKFKVTSEFLIRCRALSILPVQYRLSNSQVQNTLYMRRLLEGFSYQLMKAELRYSQKRCSQIERLLSGRYDSLKEIYDESLLKEIVSLVDSVHKRRYEEFLKIKNDDYQSLIEEYNITPEEVAEAEASLKRYEESRRKRRAEAEQRSKEPSDSQDAEGPSDGRRVFRRGPRRQNYRRPRPVPKDD</sequence>
<evidence type="ECO:0000313" key="3">
    <source>
        <dbReference type="RefSeq" id="XP_003744178.1"/>
    </source>
</evidence>
<feature type="region of interest" description="Disordered" evidence="1">
    <location>
        <begin position="258"/>
        <end position="315"/>
    </location>
</feature>
<feature type="compositionally biased region" description="Basic and acidic residues" evidence="1">
    <location>
        <begin position="54"/>
        <end position="63"/>
    </location>
</feature>
<reference evidence="3" key="1">
    <citation type="submission" date="2025-08" db="UniProtKB">
        <authorList>
            <consortium name="RefSeq"/>
        </authorList>
    </citation>
    <scope>IDENTIFICATION</scope>
</reference>
<dbReference type="GeneID" id="100898609"/>
<feature type="compositionally biased region" description="Basic and acidic residues" evidence="1">
    <location>
        <begin position="258"/>
        <end position="281"/>
    </location>
</feature>
<organism evidence="2 3">
    <name type="scientific">Galendromus occidentalis</name>
    <name type="common">western predatory mite</name>
    <dbReference type="NCBI Taxonomy" id="34638"/>
    <lineage>
        <taxon>Eukaryota</taxon>
        <taxon>Metazoa</taxon>
        <taxon>Ecdysozoa</taxon>
        <taxon>Arthropoda</taxon>
        <taxon>Chelicerata</taxon>
        <taxon>Arachnida</taxon>
        <taxon>Acari</taxon>
        <taxon>Parasitiformes</taxon>
        <taxon>Mesostigmata</taxon>
        <taxon>Gamasina</taxon>
        <taxon>Phytoseioidea</taxon>
        <taxon>Phytoseiidae</taxon>
        <taxon>Typhlodrominae</taxon>
        <taxon>Galendromus</taxon>
    </lineage>
</organism>
<dbReference type="AlphaFoldDB" id="A0AAJ6QUD4"/>
<gene>
    <name evidence="3" type="primary">LOC100898609</name>
</gene>
<feature type="compositionally biased region" description="Basic and acidic residues" evidence="1">
    <location>
        <begin position="81"/>
        <end position="98"/>
    </location>
</feature>
<dbReference type="KEGG" id="goe:100898609"/>
<dbReference type="Proteomes" id="UP000694867">
    <property type="component" value="Unplaced"/>
</dbReference>
<evidence type="ECO:0000256" key="1">
    <source>
        <dbReference type="SAM" id="MobiDB-lite"/>
    </source>
</evidence>
<protein>
    <submittedName>
        <fullName evidence="3">Uncharacterized protein LOC100898609</fullName>
    </submittedName>
</protein>
<feature type="compositionally biased region" description="Basic residues" evidence="1">
    <location>
        <begin position="295"/>
        <end position="315"/>
    </location>
</feature>
<accession>A0AAJ6QUD4</accession>
<evidence type="ECO:0000313" key="2">
    <source>
        <dbReference type="Proteomes" id="UP000694867"/>
    </source>
</evidence>
<dbReference type="RefSeq" id="XP_003744178.1">
    <property type="nucleotide sequence ID" value="XM_003744130.1"/>
</dbReference>
<proteinExistence type="predicted"/>
<feature type="region of interest" description="Disordered" evidence="1">
    <location>
        <begin position="1"/>
        <end position="98"/>
    </location>
</feature>